<protein>
    <submittedName>
        <fullName evidence="1">DUF4998 domain-containing protein</fullName>
    </submittedName>
</protein>
<dbReference type="Pfam" id="PF16389">
    <property type="entry name" value="DUF4998"/>
    <property type="match status" value="1"/>
</dbReference>
<proteinExistence type="predicted"/>
<dbReference type="RefSeq" id="WP_320183910.1">
    <property type="nucleotide sequence ID" value="NZ_CP138332.1"/>
</dbReference>
<sequence>MIKLIIYAILIQLTLSLMNSCKPADFWYGEYRQNGEVYYPGRIDSLSILPGNQRAILRFRATTDPQVTYLKVYLRNSLSANQTFSVHDLRSGDHGQIQLLELPNLAEATYTANVFSFTAQGDSSRAVTASRFVYGNRYINTLTNRPYSTINRTNPDEHFLVFSREPNLPRLGLFYPMQFTEITYTDRAGATKTVTTTPYNDFVSLADAARPSIIRYRTAYKPVATSIDLFYTDYNDVAYD</sequence>
<organism evidence="1 2">
    <name type="scientific">Sphingobacterium bambusae</name>
    <dbReference type="NCBI Taxonomy" id="662858"/>
    <lineage>
        <taxon>Bacteria</taxon>
        <taxon>Pseudomonadati</taxon>
        <taxon>Bacteroidota</taxon>
        <taxon>Sphingobacteriia</taxon>
        <taxon>Sphingobacteriales</taxon>
        <taxon>Sphingobacteriaceae</taxon>
        <taxon>Sphingobacterium</taxon>
    </lineage>
</organism>
<dbReference type="Proteomes" id="UP001597525">
    <property type="component" value="Unassembled WGS sequence"/>
</dbReference>
<name>A0ABW6BCG7_9SPHI</name>
<accession>A0ABW6BCG7</accession>
<evidence type="ECO:0000313" key="2">
    <source>
        <dbReference type="Proteomes" id="UP001597525"/>
    </source>
</evidence>
<dbReference type="EMBL" id="JBHUPB010000003">
    <property type="protein sequence ID" value="MFD2966118.1"/>
    <property type="molecule type" value="Genomic_DNA"/>
</dbReference>
<keyword evidence="2" id="KW-1185">Reference proteome</keyword>
<comment type="caution">
    <text evidence="1">The sequence shown here is derived from an EMBL/GenBank/DDBJ whole genome shotgun (WGS) entry which is preliminary data.</text>
</comment>
<evidence type="ECO:0000313" key="1">
    <source>
        <dbReference type="EMBL" id="MFD2966118.1"/>
    </source>
</evidence>
<reference evidence="2" key="1">
    <citation type="journal article" date="2019" name="Int. J. Syst. Evol. Microbiol.">
        <title>The Global Catalogue of Microorganisms (GCM) 10K type strain sequencing project: providing services to taxonomists for standard genome sequencing and annotation.</title>
        <authorList>
            <consortium name="The Broad Institute Genomics Platform"/>
            <consortium name="The Broad Institute Genome Sequencing Center for Infectious Disease"/>
            <person name="Wu L."/>
            <person name="Ma J."/>
        </authorList>
    </citation>
    <scope>NUCLEOTIDE SEQUENCE [LARGE SCALE GENOMIC DNA]</scope>
    <source>
        <strain evidence="2">KCTC 22814</strain>
    </source>
</reference>
<gene>
    <name evidence="1" type="ORF">ACFS7Y_01905</name>
</gene>